<comment type="similarity">
    <text evidence="1 7">Belongs to the eukaryotic ribosomal protein eL36 family.</text>
</comment>
<evidence type="ECO:0000313" key="9">
    <source>
        <dbReference type="Proteomes" id="UP000182259"/>
    </source>
</evidence>
<comment type="similarity">
    <text evidence="2 6">Belongs to the bacterial ribosomal protein bL36 family.</text>
</comment>
<evidence type="ECO:0000256" key="2">
    <source>
        <dbReference type="ARBA" id="ARBA00007645"/>
    </source>
</evidence>
<dbReference type="GO" id="GO:0006412">
    <property type="term" value="P:translation"/>
    <property type="evidence" value="ECO:0007669"/>
    <property type="project" value="InterPro"/>
</dbReference>
<sequence>MNFLRQITVAPVAQSFIGARLFSCTSLALAEKYYKITKYTKPVDTNIYTAGEEAPYNKVIPRVKKLYPEYEYETMFFKRQNRGLYGGLQRKRSKMCSESGNKTPRAHLPNIVKAKLWSETLNKQVSTRVSTTVLRTVTKEGGLDKYLLKDKPARIKTMGLKGWRLKYDIMKQKEIAENSKGLDKTVYHVLESGKKITVGRGKLLKALYPYVFKDNYEPIEWNQFLKTHTVLTTEELVQKLEQYGYDFAPVRIAVGLNKGHKTTAKEVAPKVSYRKGALSQRAAFVRSIVSEVSGLAPYERRLIELIRNAGEKRAKKLAKKRLGTHKRALRKVEEMNKYTTSPPMFGLTTSLNRALAGMRPMARATAVSNSVFGSATQVFTPIRTFKVRTSVKKFCKDCYMVRRKGRVYVYCKSNGKHKQRQG</sequence>
<evidence type="ECO:0000313" key="8">
    <source>
        <dbReference type="EMBL" id="SGZ57080.1"/>
    </source>
</evidence>
<name>A0A1L0DMJ6_9ASCO</name>
<dbReference type="Pfam" id="PF01158">
    <property type="entry name" value="Ribosomal_L36e"/>
    <property type="match status" value="1"/>
</dbReference>
<evidence type="ECO:0000256" key="5">
    <source>
        <dbReference type="ARBA" id="ARBA00023274"/>
    </source>
</evidence>
<dbReference type="InterPro" id="IPR000473">
    <property type="entry name" value="Ribosomal_bL36"/>
</dbReference>
<evidence type="ECO:0000256" key="6">
    <source>
        <dbReference type="RuleBase" id="RU000570"/>
    </source>
</evidence>
<comment type="similarity">
    <text evidence="3">Belongs to the bacterial ribosomal protein bL28 family.</text>
</comment>
<dbReference type="InterPro" id="IPR037147">
    <property type="entry name" value="Ribosomal_bL28_sf"/>
</dbReference>
<organism evidence="8 9">
    <name type="scientific">Sungouiella intermedia</name>
    <dbReference type="NCBI Taxonomy" id="45354"/>
    <lineage>
        <taxon>Eukaryota</taxon>
        <taxon>Fungi</taxon>
        <taxon>Dikarya</taxon>
        <taxon>Ascomycota</taxon>
        <taxon>Saccharomycotina</taxon>
        <taxon>Pichiomycetes</taxon>
        <taxon>Metschnikowiaceae</taxon>
        <taxon>Sungouiella</taxon>
    </lineage>
</organism>
<dbReference type="HAMAP" id="MF_00251">
    <property type="entry name" value="Ribosomal_bL36"/>
    <property type="match status" value="1"/>
</dbReference>
<evidence type="ECO:0000256" key="3">
    <source>
        <dbReference type="ARBA" id="ARBA00008760"/>
    </source>
</evidence>
<dbReference type="FunFam" id="1.10.10.1760:FF:000001">
    <property type="entry name" value="60S ribosomal protein L36"/>
    <property type="match status" value="1"/>
</dbReference>
<keyword evidence="4 6" id="KW-0689">Ribosomal protein</keyword>
<dbReference type="NCBIfam" id="TIGR01022">
    <property type="entry name" value="rpmJ_bact"/>
    <property type="match status" value="1"/>
</dbReference>
<dbReference type="PROSITE" id="PS00828">
    <property type="entry name" value="RIBOSOMAL_L36"/>
    <property type="match status" value="1"/>
</dbReference>
<dbReference type="SUPFAM" id="SSF143800">
    <property type="entry name" value="L28p-like"/>
    <property type="match status" value="1"/>
</dbReference>
<keyword evidence="5 6" id="KW-0687">Ribonucleoprotein</keyword>
<dbReference type="Gene3D" id="2.30.170.40">
    <property type="entry name" value="Ribosomal protein L28/L24"/>
    <property type="match status" value="1"/>
</dbReference>
<dbReference type="InterPro" id="IPR000509">
    <property type="entry name" value="Ribosomal_eL36"/>
</dbReference>
<dbReference type="Proteomes" id="UP000182259">
    <property type="component" value="Chromosome V"/>
</dbReference>
<dbReference type="InterPro" id="IPR026569">
    <property type="entry name" value="Ribosomal_bL28"/>
</dbReference>
<dbReference type="AlphaFoldDB" id="A0A1L0DMJ6"/>
<dbReference type="EMBL" id="LT635768">
    <property type="protein sequence ID" value="SGZ57080.1"/>
    <property type="molecule type" value="Genomic_DNA"/>
</dbReference>
<accession>A0A1L0DMJ6</accession>
<dbReference type="Pfam" id="PF00830">
    <property type="entry name" value="Ribosomal_L28"/>
    <property type="match status" value="1"/>
</dbReference>
<dbReference type="InterPro" id="IPR035977">
    <property type="entry name" value="Ribosomal_bL36_sp"/>
</dbReference>
<dbReference type="PANTHER" id="PTHR10114">
    <property type="entry name" value="60S RIBOSOMAL PROTEIN L36"/>
    <property type="match status" value="1"/>
</dbReference>
<dbReference type="Pfam" id="PF00444">
    <property type="entry name" value="Ribosomal_L36"/>
    <property type="match status" value="1"/>
</dbReference>
<dbReference type="GO" id="GO:0003735">
    <property type="term" value="F:structural constituent of ribosome"/>
    <property type="evidence" value="ECO:0007669"/>
    <property type="project" value="InterPro"/>
</dbReference>
<dbReference type="GO" id="GO:0005840">
    <property type="term" value="C:ribosome"/>
    <property type="evidence" value="ECO:0007669"/>
    <property type="project" value="UniProtKB-KW"/>
</dbReference>
<proteinExistence type="inferred from homology"/>
<dbReference type="PROSITE" id="PS01190">
    <property type="entry name" value="RIBOSOMAL_L36E"/>
    <property type="match status" value="1"/>
</dbReference>
<evidence type="ECO:0000256" key="7">
    <source>
        <dbReference type="RuleBase" id="RU000665"/>
    </source>
</evidence>
<reference evidence="9" key="1">
    <citation type="submission" date="2016-10" db="EMBL/GenBank/DDBJ databases">
        <authorList>
            <person name="Geijer C."/>
            <person name="Jareborg N."/>
            <person name="Dainat J."/>
        </authorList>
    </citation>
    <scope>NUCLEOTIDE SEQUENCE [LARGE SCALE GENOMIC DNA]</scope>
    <source>
        <strain evidence="9">PYCC 4715</strain>
    </source>
</reference>
<evidence type="ECO:0000256" key="1">
    <source>
        <dbReference type="ARBA" id="ARBA00006509"/>
    </source>
</evidence>
<dbReference type="GO" id="GO:1990904">
    <property type="term" value="C:ribonucleoprotein complex"/>
    <property type="evidence" value="ECO:0007669"/>
    <property type="project" value="UniProtKB-KW"/>
</dbReference>
<protein>
    <recommendedName>
        <fullName evidence="6 7">Multifunctional fusion protein</fullName>
    </recommendedName>
    <domain>
        <recommendedName>
            <fullName evidence="6">Ribosomal protein</fullName>
        </recommendedName>
    </domain>
    <domain>
        <recommendedName>
            <fullName evidence="7">60S ribosomal protein L36</fullName>
        </recommendedName>
    </domain>
</protein>
<dbReference type="InterPro" id="IPR038097">
    <property type="entry name" value="Ribosomal_eL36_sf"/>
</dbReference>
<dbReference type="InterPro" id="IPR034704">
    <property type="entry name" value="Ribosomal_bL28/bL31-like_sf"/>
</dbReference>
<evidence type="ECO:0000256" key="4">
    <source>
        <dbReference type="ARBA" id="ARBA00022980"/>
    </source>
</evidence>
<dbReference type="Gene3D" id="1.10.10.1760">
    <property type="entry name" value="60S ribosomal protein L36"/>
    <property type="match status" value="1"/>
</dbReference>
<gene>
    <name evidence="8" type="ORF">SAMEA4029009_CIC11G00000002911</name>
</gene>
<dbReference type="SUPFAM" id="SSF57840">
    <property type="entry name" value="Ribosomal protein L36"/>
    <property type="match status" value="1"/>
</dbReference>